<evidence type="ECO:0000313" key="1">
    <source>
        <dbReference type="EMBL" id="PDX80859.1"/>
    </source>
</evidence>
<gene>
    <name evidence="1" type="ORF">CGS58_10170</name>
</gene>
<name>A0A2A7AP15_9FIRM</name>
<sequence length="191" mass="21180">MGGGHLSRPDFGMPQPNPDHPLTEFYQLLQRGLDREGVFALPALYAAFQAPARRIYADEAADYLTLSETPAESRTLLLPPRMLQILYSSLHVLPDGTPAALLLTEECSRTVYAVQLQPPFVWEDPLPPLPDCTAALTLTLTLRDVEAIDADPAALARRLCREAAGKHWLAHPKADTYLAGRIALLQRLYKR</sequence>
<proteinExistence type="predicted"/>
<reference evidence="1 2" key="1">
    <citation type="journal article" date="2017" name="Front. Microbiol.">
        <title>New Insights into the Diversity of the Genus Faecalibacterium.</title>
        <authorList>
            <person name="Benevides L."/>
            <person name="Burman S."/>
            <person name="Martin R."/>
            <person name="Robert V."/>
            <person name="Thomas M."/>
            <person name="Miquel S."/>
            <person name="Chain F."/>
            <person name="Sokol H."/>
            <person name="Bermudez-Humaran L.G."/>
            <person name="Morrison M."/>
            <person name="Langella P."/>
            <person name="Azevedo V.A."/>
            <person name="Chatel J.M."/>
            <person name="Soares S."/>
        </authorList>
    </citation>
    <scope>NUCLEOTIDE SEQUENCE [LARGE SCALE GENOMIC DNA]</scope>
    <source>
        <strain evidence="1 2">CNCM I 4575</strain>
    </source>
</reference>
<accession>A0A2A7AP15</accession>
<evidence type="ECO:0000313" key="2">
    <source>
        <dbReference type="Proteomes" id="UP000220005"/>
    </source>
</evidence>
<organism evidence="1 2">
    <name type="scientific">Faecalibacterium prausnitzii</name>
    <dbReference type="NCBI Taxonomy" id="853"/>
    <lineage>
        <taxon>Bacteria</taxon>
        <taxon>Bacillati</taxon>
        <taxon>Bacillota</taxon>
        <taxon>Clostridia</taxon>
        <taxon>Eubacteriales</taxon>
        <taxon>Oscillospiraceae</taxon>
        <taxon>Faecalibacterium</taxon>
    </lineage>
</organism>
<dbReference type="AlphaFoldDB" id="A0A2A7AP15"/>
<dbReference type="RefSeq" id="WP_097839789.1">
    <property type="nucleotide sequence ID" value="NZ_NMTY01000024.1"/>
</dbReference>
<protein>
    <submittedName>
        <fullName evidence="1">Uncharacterized protein</fullName>
    </submittedName>
</protein>
<comment type="caution">
    <text evidence="1">The sequence shown here is derived from an EMBL/GenBank/DDBJ whole genome shotgun (WGS) entry which is preliminary data.</text>
</comment>
<dbReference type="Proteomes" id="UP000220005">
    <property type="component" value="Unassembled WGS sequence"/>
</dbReference>
<dbReference type="EMBL" id="NMTY01000024">
    <property type="protein sequence ID" value="PDX80859.1"/>
    <property type="molecule type" value="Genomic_DNA"/>
</dbReference>